<protein>
    <submittedName>
        <fullName evidence="2">Archaeal/vacuolar-type H+-ATPase subunit E</fullName>
    </submittedName>
</protein>
<accession>A0ABR7PCQ9</accession>
<dbReference type="InterPro" id="IPR038495">
    <property type="entry name" value="ATPase_E_C"/>
</dbReference>
<dbReference type="Proteomes" id="UP000661649">
    <property type="component" value="Unassembled WGS sequence"/>
</dbReference>
<feature type="coiled-coil region" evidence="1">
    <location>
        <begin position="15"/>
        <end position="46"/>
    </location>
</feature>
<dbReference type="EMBL" id="JACRTP010000004">
    <property type="protein sequence ID" value="MBC8629213.1"/>
    <property type="molecule type" value="Genomic_DNA"/>
</dbReference>
<dbReference type="Gene3D" id="3.30.2320.30">
    <property type="entry name" value="ATP synthase, E subunit, C-terminal"/>
    <property type="match status" value="1"/>
</dbReference>
<dbReference type="SUPFAM" id="SSF160527">
    <property type="entry name" value="V-type ATPase subunit E-like"/>
    <property type="match status" value="1"/>
</dbReference>
<evidence type="ECO:0000313" key="2">
    <source>
        <dbReference type="EMBL" id="MBC8629213.1"/>
    </source>
</evidence>
<comment type="caution">
    <text evidence="2">The sequence shown here is derived from an EMBL/GenBank/DDBJ whole genome shotgun (WGS) entry which is preliminary data.</text>
</comment>
<evidence type="ECO:0000256" key="1">
    <source>
        <dbReference type="SAM" id="Coils"/>
    </source>
</evidence>
<keyword evidence="3" id="KW-1185">Reference proteome</keyword>
<organism evidence="2 3">
    <name type="scientific">Blautia stercoris</name>
    <dbReference type="NCBI Taxonomy" id="871664"/>
    <lineage>
        <taxon>Bacteria</taxon>
        <taxon>Bacillati</taxon>
        <taxon>Bacillota</taxon>
        <taxon>Clostridia</taxon>
        <taxon>Lachnospirales</taxon>
        <taxon>Lachnospiraceae</taxon>
        <taxon>Blautia</taxon>
    </lineage>
</organism>
<name>A0ABR7PCQ9_9FIRM</name>
<gene>
    <name evidence="2" type="ORF">H8712_11415</name>
</gene>
<keyword evidence="1" id="KW-0175">Coiled coil</keyword>
<proteinExistence type="predicted"/>
<dbReference type="RefSeq" id="WP_187558913.1">
    <property type="nucleotide sequence ID" value="NZ_JACRTP010000004.1"/>
</dbReference>
<evidence type="ECO:0000313" key="3">
    <source>
        <dbReference type="Proteomes" id="UP000661649"/>
    </source>
</evidence>
<reference evidence="2 3" key="1">
    <citation type="submission" date="2020-08" db="EMBL/GenBank/DDBJ databases">
        <title>Genome public.</title>
        <authorList>
            <person name="Liu C."/>
            <person name="Sun Q."/>
        </authorList>
    </citation>
    <scope>NUCLEOTIDE SEQUENCE [LARGE SCALE GENOMIC DNA]</scope>
    <source>
        <strain evidence="2 3">3_YM_SP_D4_24.mj</strain>
    </source>
</reference>
<sequence>MTTEEKLQHFYDVSMESAREEAQKALEEYRRALDDMFEEHKKEKEKSVELRLKLETENAKREINKALSAEQLHIKRKLSKKQQELREKIFIDLQAKLEIFRKSSDYPQWLEEKIKEAQNIADSDEIQIYLSKIDENLKESIEAETGISIQLSEEPFMGGMRAVIPAKNILIDQTFLTMFESEKEEFNFDGGLLNE</sequence>